<name>A0ACB9MXT6_BAUVA</name>
<reference evidence="1 2" key="1">
    <citation type="journal article" date="2022" name="DNA Res.">
        <title>Chromosomal-level genome assembly of the orchid tree Bauhinia variegata (Leguminosae; Cercidoideae) supports the allotetraploid origin hypothesis of Bauhinia.</title>
        <authorList>
            <person name="Zhong Y."/>
            <person name="Chen Y."/>
            <person name="Zheng D."/>
            <person name="Pang J."/>
            <person name="Liu Y."/>
            <person name="Luo S."/>
            <person name="Meng S."/>
            <person name="Qian L."/>
            <person name="Wei D."/>
            <person name="Dai S."/>
            <person name="Zhou R."/>
        </authorList>
    </citation>
    <scope>NUCLEOTIDE SEQUENCE [LARGE SCALE GENOMIC DNA]</scope>
    <source>
        <strain evidence="1">BV-YZ2020</strain>
    </source>
</reference>
<dbReference type="EMBL" id="CM039433">
    <property type="protein sequence ID" value="KAI4328883.1"/>
    <property type="molecule type" value="Genomic_DNA"/>
</dbReference>
<organism evidence="1 2">
    <name type="scientific">Bauhinia variegata</name>
    <name type="common">Purple orchid tree</name>
    <name type="synonym">Phanera variegata</name>
    <dbReference type="NCBI Taxonomy" id="167791"/>
    <lineage>
        <taxon>Eukaryota</taxon>
        <taxon>Viridiplantae</taxon>
        <taxon>Streptophyta</taxon>
        <taxon>Embryophyta</taxon>
        <taxon>Tracheophyta</taxon>
        <taxon>Spermatophyta</taxon>
        <taxon>Magnoliopsida</taxon>
        <taxon>eudicotyledons</taxon>
        <taxon>Gunneridae</taxon>
        <taxon>Pentapetalae</taxon>
        <taxon>rosids</taxon>
        <taxon>fabids</taxon>
        <taxon>Fabales</taxon>
        <taxon>Fabaceae</taxon>
        <taxon>Cercidoideae</taxon>
        <taxon>Cercideae</taxon>
        <taxon>Bauhiniinae</taxon>
        <taxon>Bauhinia</taxon>
    </lineage>
</organism>
<evidence type="ECO:0000313" key="2">
    <source>
        <dbReference type="Proteomes" id="UP000828941"/>
    </source>
</evidence>
<protein>
    <submittedName>
        <fullName evidence="1">Uncharacterized protein</fullName>
    </submittedName>
</protein>
<dbReference type="Proteomes" id="UP000828941">
    <property type="component" value="Chromosome 8"/>
</dbReference>
<proteinExistence type="predicted"/>
<accession>A0ACB9MXT6</accession>
<gene>
    <name evidence="1" type="ORF">L6164_021204</name>
</gene>
<evidence type="ECO:0000313" key="1">
    <source>
        <dbReference type="EMBL" id="KAI4328883.1"/>
    </source>
</evidence>
<sequence>MAEAKEEIDRDEQEIEEERGNGICEGDDHSESQLPNTSEADLNLLLVFLSLFSPPNEECIDSEENKQSIQDEACISRLQTKRRQINEAKLVRRPTQSFRTTVRDCRHGRKM</sequence>
<comment type="caution">
    <text evidence="1">The sequence shown here is derived from an EMBL/GenBank/DDBJ whole genome shotgun (WGS) entry which is preliminary data.</text>
</comment>
<keyword evidence="2" id="KW-1185">Reference proteome</keyword>